<dbReference type="AlphaFoldDB" id="X6L8G6"/>
<feature type="repeat" description="WD" evidence="3">
    <location>
        <begin position="28"/>
        <end position="76"/>
    </location>
</feature>
<dbReference type="PROSITE" id="PS00678">
    <property type="entry name" value="WD_REPEATS_1"/>
    <property type="match status" value="1"/>
</dbReference>
<gene>
    <name evidence="4" type="ORF">RFI_39799</name>
</gene>
<dbReference type="InterPro" id="IPR019775">
    <property type="entry name" value="WD40_repeat_CS"/>
</dbReference>
<dbReference type="PANTHER" id="PTHR22847">
    <property type="entry name" value="WD40 REPEAT PROTEIN"/>
    <property type="match status" value="1"/>
</dbReference>
<comment type="caution">
    <text evidence="4">The sequence shown here is derived from an EMBL/GenBank/DDBJ whole genome shotgun (WGS) entry which is preliminary data.</text>
</comment>
<keyword evidence="5" id="KW-1185">Reference proteome</keyword>
<reference evidence="4 5" key="1">
    <citation type="journal article" date="2013" name="Curr. Biol.">
        <title>The Genome of the Foraminiferan Reticulomyxa filosa.</title>
        <authorList>
            <person name="Glockner G."/>
            <person name="Hulsmann N."/>
            <person name="Schleicher M."/>
            <person name="Noegel A.A."/>
            <person name="Eichinger L."/>
            <person name="Gallinger C."/>
            <person name="Pawlowski J."/>
            <person name="Sierra R."/>
            <person name="Euteneuer U."/>
            <person name="Pillet L."/>
            <person name="Moustafa A."/>
            <person name="Platzer M."/>
            <person name="Groth M."/>
            <person name="Szafranski K."/>
            <person name="Schliwa M."/>
        </authorList>
    </citation>
    <scope>NUCLEOTIDE SEQUENCE [LARGE SCALE GENOMIC DNA]</scope>
</reference>
<keyword evidence="2" id="KW-0677">Repeat</keyword>
<sequence>MDIPICSGSCNKTIHMWDIETTKQLNIFKGHQDWVMSVKYGSNELGNIGGANTILSGSCDKSIHLWDIRSGQQIQVFNGHTNEVWAVEYSPFVVNNIEVGGSSNNELYVIKEETYKSCGILYFIFIKLKKKKRETKNANNDLNLCYGSVKGPIFIWR</sequence>
<dbReference type="PANTHER" id="PTHR22847:SF637">
    <property type="entry name" value="WD REPEAT DOMAIN 5B"/>
    <property type="match status" value="1"/>
</dbReference>
<dbReference type="InterPro" id="IPR015943">
    <property type="entry name" value="WD40/YVTN_repeat-like_dom_sf"/>
</dbReference>
<accession>X6L8G6</accession>
<keyword evidence="1 3" id="KW-0853">WD repeat</keyword>
<dbReference type="Pfam" id="PF00400">
    <property type="entry name" value="WD40"/>
    <property type="match status" value="2"/>
</dbReference>
<name>X6L8G6_RETFI</name>
<evidence type="ECO:0000313" key="4">
    <source>
        <dbReference type="EMBL" id="ETN97728.1"/>
    </source>
</evidence>
<dbReference type="OrthoDB" id="10260946at2759"/>
<evidence type="ECO:0000256" key="2">
    <source>
        <dbReference type="ARBA" id="ARBA00022737"/>
    </source>
</evidence>
<dbReference type="SUPFAM" id="SSF50978">
    <property type="entry name" value="WD40 repeat-like"/>
    <property type="match status" value="1"/>
</dbReference>
<dbReference type="Gene3D" id="2.130.10.10">
    <property type="entry name" value="YVTN repeat-like/Quinoprotein amine dehydrogenase"/>
    <property type="match status" value="1"/>
</dbReference>
<dbReference type="PROSITE" id="PS50294">
    <property type="entry name" value="WD_REPEATS_REGION"/>
    <property type="match status" value="1"/>
</dbReference>
<organism evidence="4 5">
    <name type="scientific">Reticulomyxa filosa</name>
    <dbReference type="NCBI Taxonomy" id="46433"/>
    <lineage>
        <taxon>Eukaryota</taxon>
        <taxon>Sar</taxon>
        <taxon>Rhizaria</taxon>
        <taxon>Retaria</taxon>
        <taxon>Foraminifera</taxon>
        <taxon>Monothalamids</taxon>
        <taxon>Reticulomyxidae</taxon>
        <taxon>Reticulomyxa</taxon>
    </lineage>
</organism>
<dbReference type="InterPro" id="IPR001680">
    <property type="entry name" value="WD40_rpt"/>
</dbReference>
<dbReference type="GO" id="GO:1990234">
    <property type="term" value="C:transferase complex"/>
    <property type="evidence" value="ECO:0007669"/>
    <property type="project" value="UniProtKB-ARBA"/>
</dbReference>
<evidence type="ECO:0000256" key="3">
    <source>
        <dbReference type="PROSITE-ProRule" id="PRU00221"/>
    </source>
</evidence>
<dbReference type="PROSITE" id="PS50082">
    <property type="entry name" value="WD_REPEATS_2"/>
    <property type="match status" value="1"/>
</dbReference>
<proteinExistence type="predicted"/>
<protein>
    <submittedName>
        <fullName evidence="4">WD repeat-containing protein</fullName>
    </submittedName>
</protein>
<evidence type="ECO:0000313" key="5">
    <source>
        <dbReference type="Proteomes" id="UP000023152"/>
    </source>
</evidence>
<dbReference type="InterPro" id="IPR036322">
    <property type="entry name" value="WD40_repeat_dom_sf"/>
</dbReference>
<dbReference type="EMBL" id="ASPP01048811">
    <property type="protein sequence ID" value="ETN97728.1"/>
    <property type="molecule type" value="Genomic_DNA"/>
</dbReference>
<dbReference type="SMART" id="SM00320">
    <property type="entry name" value="WD40"/>
    <property type="match status" value="2"/>
</dbReference>
<evidence type="ECO:0000256" key="1">
    <source>
        <dbReference type="ARBA" id="ARBA00022574"/>
    </source>
</evidence>
<dbReference type="Proteomes" id="UP000023152">
    <property type="component" value="Unassembled WGS sequence"/>
</dbReference>